<dbReference type="RefSeq" id="WP_160485997.1">
    <property type="nucleotide sequence ID" value="NZ_WUBR01000002.1"/>
</dbReference>
<accession>A0A844XEF4</accession>
<reference evidence="2 3" key="2">
    <citation type="submission" date="2020-02" db="EMBL/GenBank/DDBJ databases">
        <title>Erythrobacter dongmakensis sp. nov., isolated from a tidal mudflat.</title>
        <authorList>
            <person name="Kim I.S."/>
        </authorList>
    </citation>
    <scope>NUCLEOTIDE SEQUENCE [LARGE SCALE GENOMIC DNA]</scope>
    <source>
        <strain evidence="2 3">GH3-10</strain>
    </source>
</reference>
<dbReference type="SUPFAM" id="SSF55961">
    <property type="entry name" value="Bet v1-like"/>
    <property type="match status" value="1"/>
</dbReference>
<evidence type="ECO:0000313" key="3">
    <source>
        <dbReference type="Proteomes" id="UP000461409"/>
    </source>
</evidence>
<feature type="signal peptide" evidence="1">
    <location>
        <begin position="1"/>
        <end position="23"/>
    </location>
</feature>
<protein>
    <recommendedName>
        <fullName evidence="4">ATPase</fullName>
    </recommendedName>
</protein>
<dbReference type="Proteomes" id="UP000461409">
    <property type="component" value="Unassembled WGS sequence"/>
</dbReference>
<reference evidence="2 3" key="1">
    <citation type="submission" date="2019-12" db="EMBL/GenBank/DDBJ databases">
        <authorList>
            <person name="Lee S.D."/>
        </authorList>
    </citation>
    <scope>NUCLEOTIDE SEQUENCE [LARGE SCALE GENOMIC DNA]</scope>
    <source>
        <strain evidence="2 3">GH3-10</strain>
    </source>
</reference>
<evidence type="ECO:0008006" key="4">
    <source>
        <dbReference type="Google" id="ProtNLM"/>
    </source>
</evidence>
<evidence type="ECO:0000313" key="2">
    <source>
        <dbReference type="EMBL" id="MWV28396.1"/>
    </source>
</evidence>
<keyword evidence="3" id="KW-1185">Reference proteome</keyword>
<gene>
    <name evidence="2" type="ORF">GRF63_10820</name>
</gene>
<dbReference type="EMBL" id="WUBR01000002">
    <property type="protein sequence ID" value="MWV28396.1"/>
    <property type="molecule type" value="Genomic_DNA"/>
</dbReference>
<evidence type="ECO:0000256" key="1">
    <source>
        <dbReference type="SAM" id="SignalP"/>
    </source>
</evidence>
<comment type="caution">
    <text evidence="2">The sequence shown here is derived from an EMBL/GenBank/DDBJ whole genome shotgun (WGS) entry which is preliminary data.</text>
</comment>
<organism evidence="2 3">
    <name type="scientific">Aurantiacibacter rhizosphaerae</name>
    <dbReference type="NCBI Taxonomy" id="2691582"/>
    <lineage>
        <taxon>Bacteria</taxon>
        <taxon>Pseudomonadati</taxon>
        <taxon>Pseudomonadota</taxon>
        <taxon>Alphaproteobacteria</taxon>
        <taxon>Sphingomonadales</taxon>
        <taxon>Erythrobacteraceae</taxon>
        <taxon>Aurantiacibacter</taxon>
    </lineage>
</organism>
<keyword evidence="1" id="KW-0732">Signal</keyword>
<name>A0A844XEF4_9SPHN</name>
<proteinExistence type="predicted"/>
<dbReference type="Gene3D" id="3.30.530.20">
    <property type="match status" value="1"/>
</dbReference>
<dbReference type="InterPro" id="IPR023393">
    <property type="entry name" value="START-like_dom_sf"/>
</dbReference>
<dbReference type="AlphaFoldDB" id="A0A844XEF4"/>
<sequence length="189" mass="19746">MSFARLAIPATLVAIGYSGSAAAEVVTSTSGGFATHDEAVVSADRDEVWQELVHPESWWSHSWSDDSNNLQLDAVAGGCFCENLPGEGDWPAGSVEHMRVIMVMPGKALRMSGSLGPLQAEGLAGTLTVTLADTDTGEGTRISWDYVTGGQSRIPAAQLAPAVDAVQSEFLGGLVARLGGDIRQTVDSE</sequence>
<feature type="chain" id="PRO_5032728833" description="ATPase" evidence="1">
    <location>
        <begin position="24"/>
        <end position="189"/>
    </location>
</feature>